<gene>
    <name evidence="3" type="ORF">IL334_006370</name>
</gene>
<dbReference type="PROSITE" id="PS51782">
    <property type="entry name" value="LYSM"/>
    <property type="match status" value="1"/>
</dbReference>
<feature type="compositionally biased region" description="Acidic residues" evidence="1">
    <location>
        <begin position="98"/>
        <end position="112"/>
    </location>
</feature>
<evidence type="ECO:0000256" key="1">
    <source>
        <dbReference type="SAM" id="MobiDB-lite"/>
    </source>
</evidence>
<feature type="region of interest" description="Disordered" evidence="1">
    <location>
        <begin position="98"/>
        <end position="119"/>
    </location>
</feature>
<dbReference type="GeneID" id="87958500"/>
<organism evidence="3 4">
    <name type="scientific">Kwoniella shivajii</name>
    <dbReference type="NCBI Taxonomy" id="564305"/>
    <lineage>
        <taxon>Eukaryota</taxon>
        <taxon>Fungi</taxon>
        <taxon>Dikarya</taxon>
        <taxon>Basidiomycota</taxon>
        <taxon>Agaricomycotina</taxon>
        <taxon>Tremellomycetes</taxon>
        <taxon>Tremellales</taxon>
        <taxon>Cryptococcaceae</taxon>
        <taxon>Kwoniella</taxon>
    </lineage>
</organism>
<dbReference type="SUPFAM" id="SSF54106">
    <property type="entry name" value="LysM domain"/>
    <property type="match status" value="1"/>
</dbReference>
<dbReference type="SMART" id="SM00257">
    <property type="entry name" value="LysM"/>
    <property type="match status" value="1"/>
</dbReference>
<dbReference type="CDD" id="cd00118">
    <property type="entry name" value="LysM"/>
    <property type="match status" value="1"/>
</dbReference>
<dbReference type="InterPro" id="IPR036779">
    <property type="entry name" value="LysM_dom_sf"/>
</dbReference>
<protein>
    <recommendedName>
        <fullName evidence="2">LysM domain-containing protein</fullName>
    </recommendedName>
</protein>
<feature type="compositionally biased region" description="Basic and acidic residues" evidence="1">
    <location>
        <begin position="251"/>
        <end position="263"/>
    </location>
</feature>
<dbReference type="Pfam" id="PF01476">
    <property type="entry name" value="LysM"/>
    <property type="match status" value="1"/>
</dbReference>
<sequence length="364" mass="41200">MSCQTCSSELPPHLFRQAFITPCCSSPICNGCISRNPRLKEYIPCLRCGDPRTVELKGAACRIGKERPIVNDNGSSNRINQRESEIIGGTGEVVFEVGEDEEEEEEEEEEGELPPNYEDIHPSQSKEIQVVETTHQIQPDREGHISREGVENIHGHVDEDVDEDDEALETVEITHQIQRGDTLLSIARKYATDPHDLLTLNSLPPSALSTHPRILHTRKSIIINRRQIPLSKLPLSQRLNPITAEDEDEKENQKDKEEREKQKQLKRFQLLTKNTDDQIANTYLSLSELDENKDISHFTGSGETLDGKKMIIDKSNREERALESFFEDDEWEKQVKLDKRKQGKWKIIGNGSASASGSSLKAKG</sequence>
<dbReference type="InterPro" id="IPR018392">
    <property type="entry name" value="LysM"/>
</dbReference>
<proteinExistence type="predicted"/>
<dbReference type="Proteomes" id="UP001329825">
    <property type="component" value="Chromosome 9"/>
</dbReference>
<feature type="region of interest" description="Disordered" evidence="1">
    <location>
        <begin position="239"/>
        <end position="264"/>
    </location>
</feature>
<reference evidence="3 4" key="1">
    <citation type="submission" date="2024-01" db="EMBL/GenBank/DDBJ databases">
        <title>Comparative genomics of Cryptococcus and Kwoniella reveals pathogenesis evolution and contrasting modes of karyotype evolution via chromosome fusion or intercentromeric recombination.</title>
        <authorList>
            <person name="Coelho M.A."/>
            <person name="David-Palma M."/>
            <person name="Shea T."/>
            <person name="Bowers K."/>
            <person name="McGinley-Smith S."/>
            <person name="Mohammad A.W."/>
            <person name="Gnirke A."/>
            <person name="Yurkov A.M."/>
            <person name="Nowrousian M."/>
            <person name="Sun S."/>
            <person name="Cuomo C.A."/>
            <person name="Heitman J."/>
        </authorList>
    </citation>
    <scope>NUCLEOTIDE SEQUENCE [LARGE SCALE GENOMIC DNA]</scope>
    <source>
        <strain evidence="3">CBS 11374</strain>
    </source>
</reference>
<dbReference type="EMBL" id="CP141889">
    <property type="protein sequence ID" value="WRT69386.1"/>
    <property type="molecule type" value="Genomic_DNA"/>
</dbReference>
<evidence type="ECO:0000313" key="4">
    <source>
        <dbReference type="Proteomes" id="UP001329825"/>
    </source>
</evidence>
<accession>A0ABZ1D5S1</accession>
<evidence type="ECO:0000259" key="2">
    <source>
        <dbReference type="PROSITE" id="PS51782"/>
    </source>
</evidence>
<dbReference type="RefSeq" id="XP_062794125.1">
    <property type="nucleotide sequence ID" value="XM_062938074.1"/>
</dbReference>
<dbReference type="Gene3D" id="3.10.350.10">
    <property type="entry name" value="LysM domain"/>
    <property type="match status" value="1"/>
</dbReference>
<keyword evidence="4" id="KW-1185">Reference proteome</keyword>
<feature type="domain" description="LysM" evidence="2">
    <location>
        <begin position="173"/>
        <end position="223"/>
    </location>
</feature>
<evidence type="ECO:0000313" key="3">
    <source>
        <dbReference type="EMBL" id="WRT69386.1"/>
    </source>
</evidence>
<name>A0ABZ1D5S1_9TREE</name>